<reference evidence="1 2" key="1">
    <citation type="submission" date="2019-03" db="EMBL/GenBank/DDBJ databases">
        <title>First draft genome of Liparis tanakae, snailfish: a comprehensive survey of snailfish specific genes.</title>
        <authorList>
            <person name="Kim W."/>
            <person name="Song I."/>
            <person name="Jeong J.-H."/>
            <person name="Kim D."/>
            <person name="Kim S."/>
            <person name="Ryu S."/>
            <person name="Song J.Y."/>
            <person name="Lee S.K."/>
        </authorList>
    </citation>
    <scope>NUCLEOTIDE SEQUENCE [LARGE SCALE GENOMIC DNA]</scope>
    <source>
        <tissue evidence="1">Muscle</tissue>
    </source>
</reference>
<organism evidence="1 2">
    <name type="scientific">Liparis tanakae</name>
    <name type="common">Tanaka's snailfish</name>
    <dbReference type="NCBI Taxonomy" id="230148"/>
    <lineage>
        <taxon>Eukaryota</taxon>
        <taxon>Metazoa</taxon>
        <taxon>Chordata</taxon>
        <taxon>Craniata</taxon>
        <taxon>Vertebrata</taxon>
        <taxon>Euteleostomi</taxon>
        <taxon>Actinopterygii</taxon>
        <taxon>Neopterygii</taxon>
        <taxon>Teleostei</taxon>
        <taxon>Neoteleostei</taxon>
        <taxon>Acanthomorphata</taxon>
        <taxon>Eupercaria</taxon>
        <taxon>Perciformes</taxon>
        <taxon>Cottioidei</taxon>
        <taxon>Cottales</taxon>
        <taxon>Liparidae</taxon>
        <taxon>Liparis</taxon>
    </lineage>
</organism>
<evidence type="ECO:0000313" key="2">
    <source>
        <dbReference type="Proteomes" id="UP000314294"/>
    </source>
</evidence>
<protein>
    <submittedName>
        <fullName evidence="1">Uncharacterized protein</fullName>
    </submittedName>
</protein>
<name>A0A4Z2FLW0_9TELE</name>
<dbReference type="AlphaFoldDB" id="A0A4Z2FLW0"/>
<gene>
    <name evidence="1" type="ORF">EYF80_047692</name>
</gene>
<comment type="caution">
    <text evidence="1">The sequence shown here is derived from an EMBL/GenBank/DDBJ whole genome shotgun (WGS) entry which is preliminary data.</text>
</comment>
<proteinExistence type="predicted"/>
<sequence length="82" mass="7819">MGAASSGALTPGKCSSCRLASPIRVALGGFREAYCDGCSVGVVAGGAHAGRVGEHGAVDALARLHHGPVAHGAHAGPSGSGM</sequence>
<dbReference type="EMBL" id="SRLO01001057">
    <property type="protein sequence ID" value="TNN42149.1"/>
    <property type="molecule type" value="Genomic_DNA"/>
</dbReference>
<dbReference type="Proteomes" id="UP000314294">
    <property type="component" value="Unassembled WGS sequence"/>
</dbReference>
<accession>A0A4Z2FLW0</accession>
<keyword evidence="2" id="KW-1185">Reference proteome</keyword>
<evidence type="ECO:0000313" key="1">
    <source>
        <dbReference type="EMBL" id="TNN42149.1"/>
    </source>
</evidence>